<gene>
    <name evidence="1" type="ORF">SAMN02745152_00635</name>
</gene>
<evidence type="ECO:0000313" key="2">
    <source>
        <dbReference type="Proteomes" id="UP000190395"/>
    </source>
</evidence>
<organism evidence="1 2">
    <name type="scientific">Treponema berlinense</name>
    <dbReference type="NCBI Taxonomy" id="225004"/>
    <lineage>
        <taxon>Bacteria</taxon>
        <taxon>Pseudomonadati</taxon>
        <taxon>Spirochaetota</taxon>
        <taxon>Spirochaetia</taxon>
        <taxon>Spirochaetales</taxon>
        <taxon>Treponemataceae</taxon>
        <taxon>Treponema</taxon>
    </lineage>
</organism>
<dbReference type="AlphaFoldDB" id="A0A1T4LPV9"/>
<dbReference type="GeneID" id="303366903"/>
<dbReference type="RefSeq" id="WP_234969881.1">
    <property type="nucleotide sequence ID" value="NZ_CAMCOW010000117.1"/>
</dbReference>
<dbReference type="EMBL" id="FUXC01000002">
    <property type="protein sequence ID" value="SJZ56666.1"/>
    <property type="molecule type" value="Genomic_DNA"/>
</dbReference>
<dbReference type="Proteomes" id="UP000190395">
    <property type="component" value="Unassembled WGS sequence"/>
</dbReference>
<reference evidence="1 2" key="1">
    <citation type="submission" date="2017-02" db="EMBL/GenBank/DDBJ databases">
        <authorList>
            <person name="Peterson S.W."/>
        </authorList>
    </citation>
    <scope>NUCLEOTIDE SEQUENCE [LARGE SCALE GENOMIC DNA]</scope>
    <source>
        <strain evidence="1 2">ATCC BAA-909</strain>
    </source>
</reference>
<proteinExistence type="predicted"/>
<protein>
    <submittedName>
        <fullName evidence="1">Uncharacterized protein</fullName>
    </submittedName>
</protein>
<sequence>MTAMSSVLDKKYLKIPCSEIQLGARFSAPVFFEDGKNMFLAEGKTAKQYHINALKRWKIPYLLSYGHKIDSENLALDENFDDVSELEELEEI</sequence>
<dbReference type="STRING" id="225004.SAMN02745152_00635"/>
<accession>A0A1T4LPV9</accession>
<evidence type="ECO:0000313" key="1">
    <source>
        <dbReference type="EMBL" id="SJZ56666.1"/>
    </source>
</evidence>
<keyword evidence="2" id="KW-1185">Reference proteome</keyword>
<name>A0A1T4LPV9_9SPIR</name>